<comment type="caution">
    <text evidence="2">The sequence shown here is derived from an EMBL/GenBank/DDBJ whole genome shotgun (WGS) entry which is preliminary data.</text>
</comment>
<dbReference type="RefSeq" id="WP_101288167.1">
    <property type="nucleotide sequence ID" value="NZ_FOUQ01000001.1"/>
</dbReference>
<evidence type="ECO:0000313" key="2">
    <source>
        <dbReference type="EMBL" id="PKR90904.1"/>
    </source>
</evidence>
<gene>
    <name evidence="2" type="ORF">CXZ10_06035</name>
</gene>
<protein>
    <recommendedName>
        <fullName evidence="1">Thoeris anti-defense 2-like domain-containing protein</fullName>
    </recommendedName>
</protein>
<dbReference type="AlphaFoldDB" id="A0A1I4Q6D2"/>
<organism evidence="2 3">
    <name type="scientific">Pleomorphomonas diazotrophica</name>
    <dbReference type="NCBI Taxonomy" id="1166257"/>
    <lineage>
        <taxon>Bacteria</taxon>
        <taxon>Pseudomonadati</taxon>
        <taxon>Pseudomonadota</taxon>
        <taxon>Alphaproteobacteria</taxon>
        <taxon>Hyphomicrobiales</taxon>
        <taxon>Pleomorphomonadaceae</taxon>
        <taxon>Pleomorphomonas</taxon>
    </lineage>
</organism>
<evidence type="ECO:0000313" key="3">
    <source>
        <dbReference type="Proteomes" id="UP000233491"/>
    </source>
</evidence>
<evidence type="ECO:0000259" key="1">
    <source>
        <dbReference type="Pfam" id="PF11195"/>
    </source>
</evidence>
<reference evidence="2 3" key="1">
    <citation type="submission" date="2017-12" db="EMBL/GenBank/DDBJ databases">
        <title>Anaerobic carbon monoxide metabolism by Pleomorphomonas carboxyditropha sp. nov., a new mesophilic hydrogenogenic carboxidotroph.</title>
        <authorList>
            <person name="Esquivel-Elizondo S."/>
            <person name="Krajmalnik-Brown R."/>
        </authorList>
    </citation>
    <scope>NUCLEOTIDE SEQUENCE [LARGE SCALE GENOMIC DNA]</scope>
    <source>
        <strain evidence="2 3">R5-392</strain>
    </source>
</reference>
<sequence>MTFQEALQLMLDGKAACRHGDNNHELMMFVKGSIDKPAAEIEFDKHFSYAGTWGIPLRYFQPGDTDTVTRLPRFDARTRNGQMVTGWTPSATDLLADDWYEIVPTSNSKAAA</sequence>
<accession>A0A1I4Q6D2</accession>
<keyword evidence="3" id="KW-1185">Reference proteome</keyword>
<proteinExistence type="predicted"/>
<dbReference type="Proteomes" id="UP000233491">
    <property type="component" value="Unassembled WGS sequence"/>
</dbReference>
<dbReference type="InterPro" id="IPR021361">
    <property type="entry name" value="Tad2-like_dom"/>
</dbReference>
<name>A0A1I4Q6D2_9HYPH</name>
<dbReference type="EMBL" id="PJNW01000002">
    <property type="protein sequence ID" value="PKR90904.1"/>
    <property type="molecule type" value="Genomic_DNA"/>
</dbReference>
<dbReference type="Pfam" id="PF11195">
    <property type="entry name" value="Tad2-like"/>
    <property type="match status" value="1"/>
</dbReference>
<feature type="domain" description="Thoeris anti-defense 2-like" evidence="1">
    <location>
        <begin position="1"/>
        <end position="101"/>
    </location>
</feature>